<dbReference type="AlphaFoldDB" id="A0A1G4MKA9"/>
<dbReference type="EMBL" id="LT598491">
    <property type="protein sequence ID" value="SCW04324.1"/>
    <property type="molecule type" value="Genomic_DNA"/>
</dbReference>
<evidence type="ECO:0000313" key="3">
    <source>
        <dbReference type="Proteomes" id="UP000190831"/>
    </source>
</evidence>
<reference evidence="2 3" key="1">
    <citation type="submission" date="2016-03" db="EMBL/GenBank/DDBJ databases">
        <authorList>
            <person name="Devillers H."/>
        </authorList>
    </citation>
    <scope>NUCLEOTIDE SEQUENCE [LARGE SCALE GENOMIC DNA]</scope>
    <source>
        <strain evidence="2">CBS 6772</strain>
    </source>
</reference>
<gene>
    <name evidence="2" type="ORF">LAFE_0H11034G</name>
</gene>
<name>A0A1G4MKA9_LACFM</name>
<feature type="compositionally biased region" description="Basic residues" evidence="1">
    <location>
        <begin position="255"/>
        <end position="267"/>
    </location>
</feature>
<accession>A0A1G4MKA9</accession>
<organism evidence="2 3">
    <name type="scientific">Lachancea fermentati</name>
    <name type="common">Zygosaccharomyces fermentati</name>
    <dbReference type="NCBI Taxonomy" id="4955"/>
    <lineage>
        <taxon>Eukaryota</taxon>
        <taxon>Fungi</taxon>
        <taxon>Dikarya</taxon>
        <taxon>Ascomycota</taxon>
        <taxon>Saccharomycotina</taxon>
        <taxon>Saccharomycetes</taxon>
        <taxon>Saccharomycetales</taxon>
        <taxon>Saccharomycetaceae</taxon>
        <taxon>Lachancea</taxon>
    </lineage>
</organism>
<evidence type="ECO:0000313" key="2">
    <source>
        <dbReference type="EMBL" id="SCW04324.1"/>
    </source>
</evidence>
<proteinExistence type="predicted"/>
<feature type="region of interest" description="Disordered" evidence="1">
    <location>
        <begin position="219"/>
        <end position="267"/>
    </location>
</feature>
<dbReference type="Proteomes" id="UP000190831">
    <property type="component" value="Chromosome H"/>
</dbReference>
<evidence type="ECO:0000256" key="1">
    <source>
        <dbReference type="SAM" id="MobiDB-lite"/>
    </source>
</evidence>
<keyword evidence="3" id="KW-1185">Reference proteome</keyword>
<feature type="compositionally biased region" description="Basic and acidic residues" evidence="1">
    <location>
        <begin position="241"/>
        <end position="250"/>
    </location>
</feature>
<protein>
    <submittedName>
        <fullName evidence="2">LAFE_0H11034g1_1</fullName>
    </submittedName>
</protein>
<sequence length="267" mass="29892">MAGRRSRRATLSFFYKPNIPRITAFAKRALPPRAARLYGPPVRSAPSALRPLLVIAMRSHTCALRITTFHTRIHWLLRGNRNGSVALEWTAPTATPTSQPCGGQRWFWARGSGIRGRCPTYGVRNPRRDTTRRAPRCGVFWGNRAARMQVKRRVCIVREAGVRMCVFGGPETGAVTRGGGDKRRQRIWAETAARRHRALPEIGVGAGAWRRLRQRIRGSGVPRERGRAPGLRAAGEWHGGGGEDRRDARTSWRGTGRRARRAAAVRR</sequence>